<keyword evidence="12" id="KW-0503">Monooxygenase</keyword>
<dbReference type="SUPFAM" id="SSF48264">
    <property type="entry name" value="Cytochrome P450"/>
    <property type="match status" value="1"/>
</dbReference>
<keyword evidence="15" id="KW-1185">Reference proteome</keyword>
<keyword evidence="10" id="KW-0560">Oxidoreductase</keyword>
<keyword evidence="13" id="KW-0472">Membrane</keyword>
<keyword evidence="9" id="KW-0492">Microsome</keyword>
<dbReference type="GO" id="GO:0020037">
    <property type="term" value="F:heme binding"/>
    <property type="evidence" value="ECO:0007669"/>
    <property type="project" value="InterPro"/>
</dbReference>
<evidence type="ECO:0000256" key="13">
    <source>
        <dbReference type="ARBA" id="ARBA00023136"/>
    </source>
</evidence>
<evidence type="ECO:0000256" key="3">
    <source>
        <dbReference type="ARBA" id="ARBA00004174"/>
    </source>
</evidence>
<feature type="non-terminal residue" evidence="14">
    <location>
        <position position="199"/>
    </location>
</feature>
<dbReference type="GO" id="GO:0005789">
    <property type="term" value="C:endoplasmic reticulum membrane"/>
    <property type="evidence" value="ECO:0007669"/>
    <property type="project" value="UniProtKB-SubCell"/>
</dbReference>
<evidence type="ECO:0000313" key="15">
    <source>
        <dbReference type="Proteomes" id="UP000292052"/>
    </source>
</evidence>
<dbReference type="EMBL" id="QDEB01015117">
    <property type="protein sequence ID" value="RZC41671.1"/>
    <property type="molecule type" value="Genomic_DNA"/>
</dbReference>
<reference evidence="14 15" key="1">
    <citation type="submission" date="2017-03" db="EMBL/GenBank/DDBJ databases">
        <title>Genome of the blue death feigning beetle - Asbolus verrucosus.</title>
        <authorList>
            <person name="Rider S.D."/>
        </authorList>
    </citation>
    <scope>NUCLEOTIDE SEQUENCE [LARGE SCALE GENOMIC DNA]</scope>
    <source>
        <strain evidence="14">Butters</strain>
        <tissue evidence="14">Head and leg muscle</tissue>
    </source>
</reference>
<evidence type="ECO:0000256" key="10">
    <source>
        <dbReference type="ARBA" id="ARBA00023002"/>
    </source>
</evidence>
<comment type="cofactor">
    <cofactor evidence="1">
        <name>heme</name>
        <dbReference type="ChEBI" id="CHEBI:30413"/>
    </cofactor>
</comment>
<evidence type="ECO:0000256" key="11">
    <source>
        <dbReference type="ARBA" id="ARBA00023004"/>
    </source>
</evidence>
<evidence type="ECO:0000256" key="5">
    <source>
        <dbReference type="ARBA" id="ARBA00010617"/>
    </source>
</evidence>
<evidence type="ECO:0000256" key="9">
    <source>
        <dbReference type="ARBA" id="ARBA00022848"/>
    </source>
</evidence>
<dbReference type="Gene3D" id="1.10.630.10">
    <property type="entry name" value="Cytochrome P450"/>
    <property type="match status" value="1"/>
</dbReference>
<keyword evidence="6" id="KW-0349">Heme</keyword>
<dbReference type="InterPro" id="IPR001128">
    <property type="entry name" value="Cyt_P450"/>
</dbReference>
<dbReference type="PANTHER" id="PTHR24291:SF189">
    <property type="entry name" value="CYTOCHROME P450 4C3-RELATED"/>
    <property type="match status" value="1"/>
</dbReference>
<comment type="similarity">
    <text evidence="5">Belongs to the cytochrome P450 family.</text>
</comment>
<protein>
    <submittedName>
        <fullName evidence="14">p450 domain containing protein</fullName>
    </submittedName>
</protein>
<evidence type="ECO:0000256" key="4">
    <source>
        <dbReference type="ARBA" id="ARBA00004406"/>
    </source>
</evidence>
<dbReference type="Pfam" id="PF00067">
    <property type="entry name" value="p450"/>
    <property type="match status" value="1"/>
</dbReference>
<organism evidence="14 15">
    <name type="scientific">Asbolus verrucosus</name>
    <name type="common">Desert ironclad beetle</name>
    <dbReference type="NCBI Taxonomy" id="1661398"/>
    <lineage>
        <taxon>Eukaryota</taxon>
        <taxon>Metazoa</taxon>
        <taxon>Ecdysozoa</taxon>
        <taxon>Arthropoda</taxon>
        <taxon>Hexapoda</taxon>
        <taxon>Insecta</taxon>
        <taxon>Pterygota</taxon>
        <taxon>Neoptera</taxon>
        <taxon>Endopterygota</taxon>
        <taxon>Coleoptera</taxon>
        <taxon>Polyphaga</taxon>
        <taxon>Cucujiformia</taxon>
        <taxon>Tenebrionidae</taxon>
        <taxon>Pimeliinae</taxon>
        <taxon>Asbolus</taxon>
    </lineage>
</organism>
<dbReference type="AlphaFoldDB" id="A0A482W900"/>
<comment type="caution">
    <text evidence="14">The sequence shown here is derived from an EMBL/GenBank/DDBJ whole genome shotgun (WGS) entry which is preliminary data.</text>
</comment>
<evidence type="ECO:0000313" key="14">
    <source>
        <dbReference type="EMBL" id="RZC41671.1"/>
    </source>
</evidence>
<dbReference type="GO" id="GO:0004497">
    <property type="term" value="F:monooxygenase activity"/>
    <property type="evidence" value="ECO:0007669"/>
    <property type="project" value="UniProtKB-KW"/>
</dbReference>
<dbReference type="OrthoDB" id="1470350at2759"/>
<dbReference type="PANTHER" id="PTHR24291">
    <property type="entry name" value="CYTOCHROME P450 FAMILY 4"/>
    <property type="match status" value="1"/>
</dbReference>
<accession>A0A482W900</accession>
<evidence type="ECO:0000256" key="1">
    <source>
        <dbReference type="ARBA" id="ARBA00001971"/>
    </source>
</evidence>
<evidence type="ECO:0000256" key="6">
    <source>
        <dbReference type="ARBA" id="ARBA00022617"/>
    </source>
</evidence>
<name>A0A482W900_ASBVE</name>
<evidence type="ECO:0000256" key="8">
    <source>
        <dbReference type="ARBA" id="ARBA00022824"/>
    </source>
</evidence>
<keyword evidence="7" id="KW-0479">Metal-binding</keyword>
<dbReference type="GO" id="GO:0016705">
    <property type="term" value="F:oxidoreductase activity, acting on paired donors, with incorporation or reduction of molecular oxygen"/>
    <property type="evidence" value="ECO:0007669"/>
    <property type="project" value="InterPro"/>
</dbReference>
<comment type="function">
    <text evidence="2">May be involved in the metabolism of insect hormones and in the breakdown of synthetic insecticides.</text>
</comment>
<keyword evidence="11" id="KW-0408">Iron</keyword>
<proteinExistence type="inferred from homology"/>
<dbReference type="STRING" id="1661398.A0A482W900"/>
<dbReference type="GO" id="GO:0005506">
    <property type="term" value="F:iron ion binding"/>
    <property type="evidence" value="ECO:0007669"/>
    <property type="project" value="InterPro"/>
</dbReference>
<dbReference type="InterPro" id="IPR050196">
    <property type="entry name" value="Cytochrome_P450_Monoox"/>
</dbReference>
<evidence type="ECO:0000256" key="7">
    <source>
        <dbReference type="ARBA" id="ARBA00022723"/>
    </source>
</evidence>
<evidence type="ECO:0000256" key="12">
    <source>
        <dbReference type="ARBA" id="ARBA00023033"/>
    </source>
</evidence>
<dbReference type="InterPro" id="IPR036396">
    <property type="entry name" value="Cyt_P450_sf"/>
</dbReference>
<sequence>MKQGSQYILWSSRASELGILRLVNVHLHPDFIWRLTSMSKEMDLISEKINHYVETIIEAKRRSKYQLENSGESTTDNEISKKKIFLDHLIDLIDKDSEWSNKDLIDETRTLIVAGSDSTALSVCYVLMMLGMHQKIQNLVLEEIDSIGSNSRDITTQDLPKMTVVSTEYKSISEIKLKFDIGIKCVGGQKVELEKRFYC</sequence>
<keyword evidence="8" id="KW-0256">Endoplasmic reticulum</keyword>
<dbReference type="Proteomes" id="UP000292052">
    <property type="component" value="Unassembled WGS sequence"/>
</dbReference>
<comment type="subcellular location">
    <subcellularLocation>
        <location evidence="4">Endoplasmic reticulum membrane</location>
        <topology evidence="4">Peripheral membrane protein</topology>
    </subcellularLocation>
    <subcellularLocation>
        <location evidence="3">Microsome membrane</location>
        <topology evidence="3">Peripheral membrane protein</topology>
    </subcellularLocation>
</comment>
<gene>
    <name evidence="14" type="ORF">BDFB_013459</name>
</gene>
<evidence type="ECO:0000256" key="2">
    <source>
        <dbReference type="ARBA" id="ARBA00003690"/>
    </source>
</evidence>